<dbReference type="Gene3D" id="3.40.30.10">
    <property type="entry name" value="Glutaredoxin"/>
    <property type="match status" value="1"/>
</dbReference>
<dbReference type="EC" id="1.11.1.24" evidence="3"/>
<sequence length="157" mass="17809">MSVELDKPVADFQAEATSGKQVKLSDLKGQQVVLYFYPKDATPGCTTEGMDFRARFAQFQAANTLIFGVSMDSLKKHESFKCKQEFPFELISDEEHKLCEQFGVYQLKKNYGKEYMGIVRSTFLIDKNGVLRQEWRNVKVAGHVDKVLEAAEALNKA</sequence>
<keyword evidence="6" id="KW-0560">Oxidoreductase</keyword>
<dbReference type="InterPro" id="IPR013766">
    <property type="entry name" value="Thioredoxin_domain"/>
</dbReference>
<name>A0ABY5A3Q4_9GAMM</name>
<dbReference type="PANTHER" id="PTHR42801:SF4">
    <property type="entry name" value="AHPC_TSA FAMILY PROTEIN"/>
    <property type="match status" value="1"/>
</dbReference>
<dbReference type="InterPro" id="IPR000866">
    <property type="entry name" value="AhpC/TSA"/>
</dbReference>
<keyword evidence="4" id="KW-0575">Peroxidase</keyword>
<reference evidence="14" key="1">
    <citation type="submission" date="2022-06" db="EMBL/GenBank/DDBJ databases">
        <title>Complete genome of Pseudomonas hydrolytica DSWY01T.</title>
        <authorList>
            <person name="Jung J."/>
            <person name="Jeon C.O."/>
        </authorList>
    </citation>
    <scope>NUCLEOTIDE SEQUENCE</scope>
    <source>
        <strain evidence="14">DSWY01</strain>
    </source>
</reference>
<evidence type="ECO:0000256" key="7">
    <source>
        <dbReference type="ARBA" id="ARBA00023157"/>
    </source>
</evidence>
<keyword evidence="5" id="KW-0049">Antioxidant</keyword>
<dbReference type="GeneID" id="300082524"/>
<comment type="function">
    <text evidence="1">Thiol-specific peroxidase that catalyzes the reduction of hydrogen peroxide and organic hydroperoxides to water and alcohols, respectively. Plays a role in cell protection against oxidative stress by detoxifying peroxides and as sensor of hydrogen peroxide-mediated signaling events.</text>
</comment>
<evidence type="ECO:0000313" key="14">
    <source>
        <dbReference type="EMBL" id="USR38192.1"/>
    </source>
</evidence>
<dbReference type="Proteomes" id="UP001054897">
    <property type="component" value="Chromosome"/>
</dbReference>
<proteinExistence type="inferred from homology"/>
<dbReference type="CDD" id="cd03017">
    <property type="entry name" value="PRX_BCP"/>
    <property type="match status" value="1"/>
</dbReference>
<evidence type="ECO:0000259" key="13">
    <source>
        <dbReference type="PROSITE" id="PS51352"/>
    </source>
</evidence>
<evidence type="ECO:0000256" key="2">
    <source>
        <dbReference type="ARBA" id="ARBA00011245"/>
    </source>
</evidence>
<evidence type="ECO:0000256" key="11">
    <source>
        <dbReference type="ARBA" id="ARBA00042639"/>
    </source>
</evidence>
<dbReference type="InterPro" id="IPR050924">
    <property type="entry name" value="Peroxiredoxin_BCP/PrxQ"/>
</dbReference>
<evidence type="ECO:0000256" key="5">
    <source>
        <dbReference type="ARBA" id="ARBA00022862"/>
    </source>
</evidence>
<dbReference type="EMBL" id="CP099397">
    <property type="protein sequence ID" value="USR38192.1"/>
    <property type="molecule type" value="Genomic_DNA"/>
</dbReference>
<dbReference type="PANTHER" id="PTHR42801">
    <property type="entry name" value="THIOREDOXIN-DEPENDENT PEROXIDE REDUCTASE"/>
    <property type="match status" value="1"/>
</dbReference>
<dbReference type="RefSeq" id="WP_012018185.1">
    <property type="nucleotide sequence ID" value="NZ_CP099397.1"/>
</dbReference>
<keyword evidence="15" id="KW-1185">Reference proteome</keyword>
<keyword evidence="8" id="KW-0676">Redox-active center</keyword>
<evidence type="ECO:0000256" key="6">
    <source>
        <dbReference type="ARBA" id="ARBA00023002"/>
    </source>
</evidence>
<dbReference type="PROSITE" id="PS51352">
    <property type="entry name" value="THIOREDOXIN_2"/>
    <property type="match status" value="1"/>
</dbReference>
<feature type="domain" description="Thioredoxin" evidence="13">
    <location>
        <begin position="3"/>
        <end position="156"/>
    </location>
</feature>
<evidence type="ECO:0000256" key="1">
    <source>
        <dbReference type="ARBA" id="ARBA00003330"/>
    </source>
</evidence>
<dbReference type="InterPro" id="IPR036249">
    <property type="entry name" value="Thioredoxin-like_sf"/>
</dbReference>
<evidence type="ECO:0000256" key="4">
    <source>
        <dbReference type="ARBA" id="ARBA00022559"/>
    </source>
</evidence>
<evidence type="ECO:0000256" key="10">
    <source>
        <dbReference type="ARBA" id="ARBA00038489"/>
    </source>
</evidence>
<gene>
    <name evidence="14" type="ORF">L1F06_016110</name>
</gene>
<dbReference type="InterPro" id="IPR024706">
    <property type="entry name" value="Peroxiredoxin_AhpC-typ"/>
</dbReference>
<dbReference type="Pfam" id="PF00578">
    <property type="entry name" value="AhpC-TSA"/>
    <property type="match status" value="1"/>
</dbReference>
<evidence type="ECO:0000256" key="3">
    <source>
        <dbReference type="ARBA" id="ARBA00013017"/>
    </source>
</evidence>
<protein>
    <recommendedName>
        <fullName evidence="3">thioredoxin-dependent peroxiredoxin</fullName>
        <ecNumber evidence="3">1.11.1.24</ecNumber>
    </recommendedName>
    <alternativeName>
        <fullName evidence="9">Thioredoxin peroxidase</fullName>
    </alternativeName>
    <alternativeName>
        <fullName evidence="11">Thioredoxin-dependent peroxiredoxin Bcp</fullName>
    </alternativeName>
</protein>
<evidence type="ECO:0000256" key="8">
    <source>
        <dbReference type="ARBA" id="ARBA00023284"/>
    </source>
</evidence>
<dbReference type="SUPFAM" id="SSF52833">
    <property type="entry name" value="Thioredoxin-like"/>
    <property type="match status" value="1"/>
</dbReference>
<comment type="similarity">
    <text evidence="10">Belongs to the peroxiredoxin family. BCP/PrxQ subfamily.</text>
</comment>
<evidence type="ECO:0000313" key="15">
    <source>
        <dbReference type="Proteomes" id="UP001054897"/>
    </source>
</evidence>
<evidence type="ECO:0000256" key="12">
    <source>
        <dbReference type="ARBA" id="ARBA00049091"/>
    </source>
</evidence>
<comment type="subunit">
    <text evidence="2">Monomer.</text>
</comment>
<keyword evidence="7" id="KW-1015">Disulfide bond</keyword>
<accession>A0ABY5A3Q4</accession>
<evidence type="ECO:0000256" key="9">
    <source>
        <dbReference type="ARBA" id="ARBA00032824"/>
    </source>
</evidence>
<dbReference type="PIRSF" id="PIRSF000239">
    <property type="entry name" value="AHPC"/>
    <property type="match status" value="1"/>
</dbReference>
<organism evidence="14 15">
    <name type="scientific">Ectopseudomonas hydrolytica</name>
    <dbReference type="NCBI Taxonomy" id="2493633"/>
    <lineage>
        <taxon>Bacteria</taxon>
        <taxon>Pseudomonadati</taxon>
        <taxon>Pseudomonadota</taxon>
        <taxon>Gammaproteobacteria</taxon>
        <taxon>Pseudomonadales</taxon>
        <taxon>Pseudomonadaceae</taxon>
        <taxon>Ectopseudomonas</taxon>
    </lineage>
</organism>
<comment type="catalytic activity">
    <reaction evidence="12">
        <text>a hydroperoxide + [thioredoxin]-dithiol = an alcohol + [thioredoxin]-disulfide + H2O</text>
        <dbReference type="Rhea" id="RHEA:62620"/>
        <dbReference type="Rhea" id="RHEA-COMP:10698"/>
        <dbReference type="Rhea" id="RHEA-COMP:10700"/>
        <dbReference type="ChEBI" id="CHEBI:15377"/>
        <dbReference type="ChEBI" id="CHEBI:29950"/>
        <dbReference type="ChEBI" id="CHEBI:30879"/>
        <dbReference type="ChEBI" id="CHEBI:35924"/>
        <dbReference type="ChEBI" id="CHEBI:50058"/>
        <dbReference type="EC" id="1.11.1.24"/>
    </reaction>
</comment>